<comment type="caution">
    <text evidence="3">The sequence shown here is derived from an EMBL/GenBank/DDBJ whole genome shotgun (WGS) entry which is preliminary data.</text>
</comment>
<reference evidence="3" key="1">
    <citation type="submission" date="2020-11" db="EMBL/GenBank/DDBJ databases">
        <authorList>
            <consortium name="DOE Joint Genome Institute"/>
            <person name="Ahrendt S."/>
            <person name="Riley R."/>
            <person name="Andreopoulos W."/>
            <person name="Labutti K."/>
            <person name="Pangilinan J."/>
            <person name="Ruiz-Duenas F.J."/>
            <person name="Barrasa J.M."/>
            <person name="Sanchez-Garcia M."/>
            <person name="Camarero S."/>
            <person name="Miyauchi S."/>
            <person name="Serrano A."/>
            <person name="Linde D."/>
            <person name="Babiker R."/>
            <person name="Drula E."/>
            <person name="Ayuso-Fernandez I."/>
            <person name="Pacheco R."/>
            <person name="Padilla G."/>
            <person name="Ferreira P."/>
            <person name="Barriuso J."/>
            <person name="Kellner H."/>
            <person name="Castanera R."/>
            <person name="Alfaro M."/>
            <person name="Ramirez L."/>
            <person name="Pisabarro A.G."/>
            <person name="Kuo A."/>
            <person name="Tritt A."/>
            <person name="Lipzen A."/>
            <person name="He G."/>
            <person name="Yan M."/>
            <person name="Ng V."/>
            <person name="Cullen D."/>
            <person name="Martin F."/>
            <person name="Rosso M.-N."/>
            <person name="Henrissat B."/>
            <person name="Hibbett D."/>
            <person name="Martinez A.T."/>
            <person name="Grigoriev I.V."/>
        </authorList>
    </citation>
    <scope>NUCLEOTIDE SEQUENCE</scope>
    <source>
        <strain evidence="3">CBS 506.95</strain>
    </source>
</reference>
<evidence type="ECO:0000256" key="1">
    <source>
        <dbReference type="SAM" id="MobiDB-lite"/>
    </source>
</evidence>
<protein>
    <submittedName>
        <fullName evidence="3">Uncharacterized protein</fullName>
    </submittedName>
</protein>
<organism evidence="3 4">
    <name type="scientific">Crepidotus variabilis</name>
    <dbReference type="NCBI Taxonomy" id="179855"/>
    <lineage>
        <taxon>Eukaryota</taxon>
        <taxon>Fungi</taxon>
        <taxon>Dikarya</taxon>
        <taxon>Basidiomycota</taxon>
        <taxon>Agaricomycotina</taxon>
        <taxon>Agaricomycetes</taxon>
        <taxon>Agaricomycetidae</taxon>
        <taxon>Agaricales</taxon>
        <taxon>Agaricineae</taxon>
        <taxon>Crepidotaceae</taxon>
        <taxon>Crepidotus</taxon>
    </lineage>
</organism>
<dbReference type="EMBL" id="MU157884">
    <property type="protein sequence ID" value="KAF9525450.1"/>
    <property type="molecule type" value="Genomic_DNA"/>
</dbReference>
<feature type="region of interest" description="Disordered" evidence="1">
    <location>
        <begin position="134"/>
        <end position="161"/>
    </location>
</feature>
<dbReference type="Proteomes" id="UP000807306">
    <property type="component" value="Unassembled WGS sequence"/>
</dbReference>
<keyword evidence="2" id="KW-0732">Signal</keyword>
<accession>A0A9P6EAF8</accession>
<gene>
    <name evidence="3" type="ORF">CPB83DRAFT_818627</name>
</gene>
<dbReference type="AlphaFoldDB" id="A0A9P6EAF8"/>
<name>A0A9P6EAF8_9AGAR</name>
<evidence type="ECO:0000313" key="3">
    <source>
        <dbReference type="EMBL" id="KAF9525450.1"/>
    </source>
</evidence>
<feature type="chain" id="PRO_5040194427" evidence="2">
    <location>
        <begin position="20"/>
        <end position="186"/>
    </location>
</feature>
<feature type="compositionally biased region" description="Low complexity" evidence="1">
    <location>
        <begin position="136"/>
        <end position="161"/>
    </location>
</feature>
<proteinExistence type="predicted"/>
<evidence type="ECO:0000313" key="4">
    <source>
        <dbReference type="Proteomes" id="UP000807306"/>
    </source>
</evidence>
<keyword evidence="4" id="KW-1185">Reference proteome</keyword>
<evidence type="ECO:0000256" key="2">
    <source>
        <dbReference type="SAM" id="SignalP"/>
    </source>
</evidence>
<dbReference type="OrthoDB" id="2576580at2759"/>
<feature type="signal peptide" evidence="2">
    <location>
        <begin position="1"/>
        <end position="19"/>
    </location>
</feature>
<sequence length="186" mass="18993">MVNFLNVVPALVLATVVAAQTATNTGAPKILRPNGDVWWVAKSQNEIVWDCKDTSRSVFTVLVGNTDVKVQTAPIAIIAEQQNYQCSLTVTQDKANQAAGTGWFVQFANPINNTDVWSTSNTFEIKALGSAYPPQASDSPSGSNSSASGSASGSAASPSGKSAAVGLKSGLGAFGLAALGVAGLFA</sequence>